<dbReference type="STRING" id="246194.CHY_2526"/>
<evidence type="ECO:0000313" key="1">
    <source>
        <dbReference type="EMBL" id="ABB14173.1"/>
    </source>
</evidence>
<accession>Q3A965</accession>
<dbReference type="EMBL" id="CP000141">
    <property type="protein sequence ID" value="ABB14173.1"/>
    <property type="molecule type" value="Genomic_DNA"/>
</dbReference>
<organism evidence="1 2">
    <name type="scientific">Carboxydothermus hydrogenoformans (strain ATCC BAA-161 / DSM 6008 / Z-2901)</name>
    <dbReference type="NCBI Taxonomy" id="246194"/>
    <lineage>
        <taxon>Bacteria</taxon>
        <taxon>Bacillati</taxon>
        <taxon>Bacillota</taxon>
        <taxon>Clostridia</taxon>
        <taxon>Thermoanaerobacterales</taxon>
        <taxon>Thermoanaerobacteraceae</taxon>
        <taxon>Carboxydothermus</taxon>
    </lineage>
</organism>
<dbReference type="Proteomes" id="UP000002706">
    <property type="component" value="Chromosome"/>
</dbReference>
<dbReference type="HOGENOM" id="CLU_3395710_0_0_9"/>
<evidence type="ECO:0000313" key="2">
    <source>
        <dbReference type="Proteomes" id="UP000002706"/>
    </source>
</evidence>
<proteinExistence type="predicted"/>
<sequence length="31" mass="3744">MFTLLGTLERFYRVQNLLNNLKFCQPELTLQ</sequence>
<keyword evidence="2" id="KW-1185">Reference proteome</keyword>
<dbReference type="KEGG" id="chy:CHY_2526"/>
<name>Q3A965_CARHZ</name>
<protein>
    <submittedName>
        <fullName evidence="1">Uncharacterized protein</fullName>
    </submittedName>
</protein>
<dbReference type="AlphaFoldDB" id="Q3A965"/>
<dbReference type="InParanoid" id="Q3A965"/>
<gene>
    <name evidence="1" type="ordered locus">CHY_2526</name>
</gene>
<reference evidence="1 2" key="1">
    <citation type="journal article" date="2005" name="PLoS Genet.">
        <title>Life in hot carbon monoxide: the complete genome sequence of Carboxydothermus hydrogenoformans Z-2901.</title>
        <authorList>
            <person name="Wu M."/>
            <person name="Ren Q."/>
            <person name="Durkin A.S."/>
            <person name="Daugherty S.C."/>
            <person name="Brinkac L.M."/>
            <person name="Dodson R.J."/>
            <person name="Madupu R."/>
            <person name="Sullivan S.A."/>
            <person name="Kolonay J.F."/>
            <person name="Haft D.H."/>
            <person name="Nelson W.C."/>
            <person name="Tallon L.J."/>
            <person name="Jones K.M."/>
            <person name="Ulrich L.E."/>
            <person name="Gonzalez J.M."/>
            <person name="Zhulin I.B."/>
            <person name="Robb F.T."/>
            <person name="Eisen J.A."/>
        </authorList>
    </citation>
    <scope>NUCLEOTIDE SEQUENCE [LARGE SCALE GENOMIC DNA]</scope>
    <source>
        <strain evidence="2">ATCC BAA-161 / DSM 6008 / Z-2901</strain>
    </source>
</reference>